<dbReference type="Proteomes" id="UP001317488">
    <property type="component" value="Chromosome"/>
</dbReference>
<dbReference type="InterPro" id="IPR054491">
    <property type="entry name" value="MGH1-like_GH"/>
</dbReference>
<dbReference type="PANTHER" id="PTHR10412:SF11">
    <property type="entry name" value="MANNOSYL-OLIGOSACCHARIDE GLUCOSIDASE"/>
    <property type="match status" value="1"/>
</dbReference>
<proteinExistence type="inferred from homology"/>
<dbReference type="InterPro" id="IPR012341">
    <property type="entry name" value="6hp_glycosidase-like_sf"/>
</dbReference>
<sequence>MPLDRVKEAEGILRANDRGGYTVPAQGLYPFQWLWDSGFVALGWAVLDGDRAFAELETLFLGQWENGFLPHIVFHREDAGYFPGPEIWGSGRKPQTSGITQPPFLAPVLLHLARKFGEKGKAQARKLYPRLLALHRFLHLYRDPEGTGLVAVLHPWETGMDNSPAWDLPLKRVPRYPVPPEARRDTKHVPPEERPRLEDYERYLYLVSLFRSLNYDPASCYRESPFRVVDVGFNALLLFADEALVELAGLLGEDPSEPRGWWQRGLSALEALWDEEAGLYRSLDLFSGKRIPRATSAGFLPLLLPLPRSRAERLLTTFRSWAGEARYLFPSVLPSALYFEARRYWRGPVWAPVNWLLAWGLVRQGFHEEAARLKKDLLALVEGSGFREYYHPFTGEGLGGRGFSWTAALYLAWVQGQDSLPVGSG</sequence>
<organism evidence="5 6">
    <name type="scientific">Thermus antranikianii</name>
    <dbReference type="NCBI Taxonomy" id="88190"/>
    <lineage>
        <taxon>Bacteria</taxon>
        <taxon>Thermotogati</taxon>
        <taxon>Deinococcota</taxon>
        <taxon>Deinococci</taxon>
        <taxon>Thermales</taxon>
        <taxon>Thermaceae</taxon>
        <taxon>Thermus</taxon>
    </lineage>
</organism>
<dbReference type="InterPro" id="IPR004888">
    <property type="entry name" value="Glycoside_hydrolase_63"/>
</dbReference>
<evidence type="ECO:0000313" key="5">
    <source>
        <dbReference type="EMBL" id="WCM39981.1"/>
    </source>
</evidence>
<keyword evidence="2" id="KW-0378">Hydrolase</keyword>
<dbReference type="RefSeq" id="WP_028493140.1">
    <property type="nucleotide sequence ID" value="NZ_CP046617.1"/>
</dbReference>
<keyword evidence="6" id="KW-1185">Reference proteome</keyword>
<feature type="domain" description="Mannosylglycerate hydrolase MGH1-like glycoside hydrolase" evidence="4">
    <location>
        <begin position="29"/>
        <end position="406"/>
    </location>
</feature>
<dbReference type="InterPro" id="IPR008928">
    <property type="entry name" value="6-hairpin_glycosidase_sf"/>
</dbReference>
<dbReference type="SUPFAM" id="SSF48208">
    <property type="entry name" value="Six-hairpin glycosidases"/>
    <property type="match status" value="1"/>
</dbReference>
<dbReference type="EMBL" id="CP046617">
    <property type="protein sequence ID" value="WCM39981.1"/>
    <property type="molecule type" value="Genomic_DNA"/>
</dbReference>
<evidence type="ECO:0000259" key="4">
    <source>
        <dbReference type="Pfam" id="PF22422"/>
    </source>
</evidence>
<dbReference type="PANTHER" id="PTHR10412">
    <property type="entry name" value="MANNOSYL-OLIGOSACCHARIDE GLUCOSIDASE"/>
    <property type="match status" value="1"/>
</dbReference>
<dbReference type="Pfam" id="PF22422">
    <property type="entry name" value="MGH1-like_GH"/>
    <property type="match status" value="1"/>
</dbReference>
<dbReference type="Gene3D" id="1.50.10.10">
    <property type="match status" value="1"/>
</dbReference>
<evidence type="ECO:0000256" key="2">
    <source>
        <dbReference type="ARBA" id="ARBA00022801"/>
    </source>
</evidence>
<accession>A0ABY7RQM2</accession>
<evidence type="ECO:0000256" key="1">
    <source>
        <dbReference type="ARBA" id="ARBA00010833"/>
    </source>
</evidence>
<reference evidence="5 6" key="1">
    <citation type="submission" date="2019-12" db="EMBL/GenBank/DDBJ databases">
        <authorList>
            <person name="An T."/>
        </authorList>
    </citation>
    <scope>NUCLEOTIDE SEQUENCE [LARGE SCALE GENOMIC DNA]</scope>
    <source>
        <strain evidence="5 6">JCM 19900</strain>
    </source>
</reference>
<comment type="similarity">
    <text evidence="1">Belongs to the glycosyl hydrolase 63 family.</text>
</comment>
<evidence type="ECO:0000313" key="6">
    <source>
        <dbReference type="Proteomes" id="UP001317488"/>
    </source>
</evidence>
<gene>
    <name evidence="5" type="ORF">GO600_07685</name>
</gene>
<protein>
    <submittedName>
        <fullName evidence="5">Neutral trehalase</fullName>
    </submittedName>
</protein>
<name>A0ABY7RQM2_9DEIN</name>
<keyword evidence="3" id="KW-0326">Glycosidase</keyword>
<evidence type="ECO:0000256" key="3">
    <source>
        <dbReference type="ARBA" id="ARBA00023295"/>
    </source>
</evidence>